<dbReference type="HAMAP" id="MF_00092">
    <property type="entry name" value="MutS2"/>
    <property type="match status" value="1"/>
</dbReference>
<dbReference type="GO" id="GO:0004519">
    <property type="term" value="F:endonuclease activity"/>
    <property type="evidence" value="ECO:0007669"/>
    <property type="project" value="UniProtKB-UniRule"/>
</dbReference>
<feature type="coiled-coil region" evidence="9">
    <location>
        <begin position="520"/>
        <end position="623"/>
    </location>
</feature>
<dbReference type="RefSeq" id="WP_054873190.1">
    <property type="nucleotide sequence ID" value="NZ_LKET01000003.1"/>
</dbReference>
<dbReference type="GO" id="GO:0030983">
    <property type="term" value="F:mismatched DNA binding"/>
    <property type="evidence" value="ECO:0007669"/>
    <property type="project" value="InterPro"/>
</dbReference>
<dbReference type="PROSITE" id="PS50828">
    <property type="entry name" value="SMR"/>
    <property type="match status" value="1"/>
</dbReference>
<evidence type="ECO:0000256" key="3">
    <source>
        <dbReference type="ARBA" id="ARBA00022741"/>
    </source>
</evidence>
<dbReference type="InterPro" id="IPR027417">
    <property type="entry name" value="P-loop_NTPase"/>
</dbReference>
<dbReference type="AlphaFoldDB" id="A0A0P8YH06"/>
<dbReference type="EC" id="3.6.4.-" evidence="8"/>
<keyword evidence="3 8" id="KW-0547">Nucleotide-binding</keyword>
<dbReference type="GO" id="GO:0019843">
    <property type="term" value="F:rRNA binding"/>
    <property type="evidence" value="ECO:0007669"/>
    <property type="project" value="UniProtKB-UniRule"/>
</dbReference>
<dbReference type="GO" id="GO:0005524">
    <property type="term" value="F:ATP binding"/>
    <property type="evidence" value="ECO:0007669"/>
    <property type="project" value="UniProtKB-UniRule"/>
</dbReference>
<dbReference type="Gene3D" id="3.30.1370.110">
    <property type="match status" value="1"/>
</dbReference>
<dbReference type="GO" id="GO:0016887">
    <property type="term" value="F:ATP hydrolysis activity"/>
    <property type="evidence" value="ECO:0007669"/>
    <property type="project" value="InterPro"/>
</dbReference>
<dbReference type="InterPro" id="IPR000432">
    <property type="entry name" value="DNA_mismatch_repair_MutS_C"/>
</dbReference>
<evidence type="ECO:0000256" key="5">
    <source>
        <dbReference type="ARBA" id="ARBA00022840"/>
    </source>
</evidence>
<dbReference type="PANTHER" id="PTHR48466:SF2">
    <property type="entry name" value="OS10G0509000 PROTEIN"/>
    <property type="match status" value="1"/>
</dbReference>
<dbReference type="SUPFAM" id="SSF48334">
    <property type="entry name" value="DNA repair protein MutS, domain III"/>
    <property type="match status" value="1"/>
</dbReference>
<comment type="function">
    <text evidence="8">Endonuclease that is involved in the suppression of homologous recombination and thus may have a key role in the control of bacterial genetic diversity.</text>
</comment>
<comment type="function">
    <text evidence="8">Acts as a ribosome collision sensor, splitting the ribosome into its 2 subunits. Detects stalled/collided 70S ribosomes which it binds and splits by an ATP-hydrolysis driven conformational change. Acts upstream of the ribosome quality control system (RQC), a ribosome-associated complex that mediates the extraction of incompletely synthesized nascent chains from stalled ribosomes and their subsequent degradation. Probably generates substrates for RQC.</text>
</comment>
<feature type="binding site" evidence="8">
    <location>
        <begin position="332"/>
        <end position="339"/>
    </location>
    <ligand>
        <name>ATP</name>
        <dbReference type="ChEBI" id="CHEBI:30616"/>
    </ligand>
</feature>
<dbReference type="SMART" id="SM00463">
    <property type="entry name" value="SMR"/>
    <property type="match status" value="1"/>
</dbReference>
<dbReference type="CDD" id="cd03280">
    <property type="entry name" value="ABC_MutS2"/>
    <property type="match status" value="1"/>
</dbReference>
<organism evidence="11 12">
    <name type="scientific">Oxobacter pfennigii</name>
    <dbReference type="NCBI Taxonomy" id="36849"/>
    <lineage>
        <taxon>Bacteria</taxon>
        <taxon>Bacillati</taxon>
        <taxon>Bacillota</taxon>
        <taxon>Clostridia</taxon>
        <taxon>Eubacteriales</taxon>
        <taxon>Clostridiaceae</taxon>
        <taxon>Oxobacter</taxon>
    </lineage>
</organism>
<keyword evidence="12" id="KW-1185">Reference proteome</keyword>
<evidence type="ECO:0000256" key="8">
    <source>
        <dbReference type="HAMAP-Rule" id="MF_00092"/>
    </source>
</evidence>
<keyword evidence="2 8" id="KW-0699">rRNA-binding</keyword>
<dbReference type="InterPro" id="IPR036187">
    <property type="entry name" value="DNA_mismatch_repair_MutS_sf"/>
</dbReference>
<dbReference type="InterPro" id="IPR036063">
    <property type="entry name" value="Smr_dom_sf"/>
</dbReference>
<dbReference type="InterPro" id="IPR046893">
    <property type="entry name" value="MSSS"/>
</dbReference>
<dbReference type="PATRIC" id="fig|36849.3.peg.23"/>
<comment type="caution">
    <text evidence="11">The sequence shown here is derived from an EMBL/GenBank/DDBJ whole genome shotgun (WGS) entry which is preliminary data.</text>
</comment>
<dbReference type="FunFam" id="3.40.50.300:FF:000830">
    <property type="entry name" value="Endonuclease MutS2"/>
    <property type="match status" value="1"/>
</dbReference>
<dbReference type="CDD" id="cd06503">
    <property type="entry name" value="ATP-synt_Fo_b"/>
    <property type="match status" value="1"/>
</dbReference>
<dbReference type="InterPro" id="IPR045076">
    <property type="entry name" value="MutS"/>
</dbReference>
<evidence type="ECO:0000256" key="4">
    <source>
        <dbReference type="ARBA" id="ARBA00022801"/>
    </source>
</evidence>
<dbReference type="Pfam" id="PF00488">
    <property type="entry name" value="MutS_V"/>
    <property type="match status" value="1"/>
</dbReference>
<evidence type="ECO:0000256" key="9">
    <source>
        <dbReference type="SAM" id="Coils"/>
    </source>
</evidence>
<evidence type="ECO:0000259" key="10">
    <source>
        <dbReference type="PROSITE" id="PS50828"/>
    </source>
</evidence>
<evidence type="ECO:0000313" key="12">
    <source>
        <dbReference type="Proteomes" id="UP000050326"/>
    </source>
</evidence>
<dbReference type="EMBL" id="LKET01000003">
    <property type="protein sequence ID" value="KPU46379.1"/>
    <property type="molecule type" value="Genomic_DNA"/>
</dbReference>
<dbReference type="OrthoDB" id="9808166at2"/>
<feature type="domain" description="Smr" evidence="10">
    <location>
        <begin position="713"/>
        <end position="788"/>
    </location>
</feature>
<keyword evidence="7 8" id="KW-0238">DNA-binding</keyword>
<dbReference type="Proteomes" id="UP000050326">
    <property type="component" value="Unassembled WGS sequence"/>
</dbReference>
<comment type="similarity">
    <text evidence="8">Belongs to the DNA mismatch repair MutS family. MutS2 subfamily.</text>
</comment>
<evidence type="ECO:0000256" key="7">
    <source>
        <dbReference type="ARBA" id="ARBA00023125"/>
    </source>
</evidence>
<dbReference type="SUPFAM" id="SSF52540">
    <property type="entry name" value="P-loop containing nucleoside triphosphate hydrolases"/>
    <property type="match status" value="1"/>
</dbReference>
<dbReference type="InterPro" id="IPR007696">
    <property type="entry name" value="DNA_mismatch_repair_MutS_core"/>
</dbReference>
<dbReference type="InterPro" id="IPR005747">
    <property type="entry name" value="MutS2"/>
</dbReference>
<dbReference type="STRING" id="36849.OXPF_00210"/>
<dbReference type="SUPFAM" id="SSF160443">
    <property type="entry name" value="SMR domain-like"/>
    <property type="match status" value="1"/>
</dbReference>
<keyword evidence="9" id="KW-0175">Coiled coil</keyword>
<dbReference type="SMART" id="SM00534">
    <property type="entry name" value="MUTSac"/>
    <property type="match status" value="1"/>
</dbReference>
<dbReference type="InterPro" id="IPR002625">
    <property type="entry name" value="Smr_dom"/>
</dbReference>
<evidence type="ECO:0000313" key="11">
    <source>
        <dbReference type="EMBL" id="KPU46379.1"/>
    </source>
</evidence>
<dbReference type="GO" id="GO:0045910">
    <property type="term" value="P:negative regulation of DNA recombination"/>
    <property type="evidence" value="ECO:0007669"/>
    <property type="project" value="InterPro"/>
</dbReference>
<gene>
    <name evidence="8 11" type="primary">mutS2</name>
    <name evidence="8" type="synonym">rqcU</name>
    <name evidence="11" type="ORF">OXPF_00210</name>
</gene>
<keyword evidence="8 11" id="KW-0255">Endonuclease</keyword>
<sequence length="789" mass="87521">MNQRTLRVLEFNKIIDMLSDRALSSMGSEIAKNLIPSSHMKEVKIMQEETDEAVSIILRKGSAPLEGLNDIRPALKRVSIGSVLDPGELLKISDHLRCARRIKGYMDDNKENYPIIKDYIEGLTSIKSLEDEISNCIISEEEVSDRASTTLYNIRRQIKEKNSAIRDKLSSIIRSSEYSKALQDAIITVRGDRFVVPVKSEHRGSFQGLVHDQSSSGSTLFIEPMAVVEMNNAIKELKAKERAEIERILSELTQKVEENLDNISVNNDILSQLDFIFAKAKLAIDLKCMPPSINDEGYINLKNSRHPLIDPDVVVPNNIIVGKEFSELIITGPNTGGKTVTLKTAGLLTLMAAAGLQIPASENSTVAVFDQVFADIGDEQSIEQSLSTFSSHMTNIVGIMAEATSNSLCLFDELGAGTDPTEGAALAMAILDELYERGAKVIATTHYSELKIYALQREGVENASVEFDVETLRPTYKLLIGIPGKSNAFEISKRLGLSDYIIQKARNLISKDSLEFEELITSLQKNSIIANKEREEAERLKAEIKKIREEYENRREKLEKARDAVISEARREARNIIKDAKDEADALIKEIRQAAQEAEADRNRQIEEARKKLKGRLDEADEKLSKSAVSDSRLKPLKDVKPGDTVFIETLNQNGTALTSPDIKGEVSVQVGIMKINVHISNLKRKEDTKQKAQSYTTAGALSGRTNVITSSIDLRGQTLDEALINVDKYLDDAYLSSLSEVTIIHGKGTGVLRQGIMDMLKHHSHIKSYRPGNYGEGGIGVTVVEIKR</sequence>
<dbReference type="PIRSF" id="PIRSF005814">
    <property type="entry name" value="MutS_YshD"/>
    <property type="match status" value="1"/>
</dbReference>
<evidence type="ECO:0000256" key="6">
    <source>
        <dbReference type="ARBA" id="ARBA00022884"/>
    </source>
</evidence>
<proteinExistence type="inferred from homology"/>
<dbReference type="Gene3D" id="3.40.50.300">
    <property type="entry name" value="P-loop containing nucleotide triphosphate hydrolases"/>
    <property type="match status" value="1"/>
</dbReference>
<dbReference type="SMART" id="SM00533">
    <property type="entry name" value="MUTSd"/>
    <property type="match status" value="1"/>
</dbReference>
<evidence type="ECO:0000256" key="1">
    <source>
        <dbReference type="ARBA" id="ARBA00022722"/>
    </source>
</evidence>
<name>A0A0P8YH06_9CLOT</name>
<dbReference type="PANTHER" id="PTHR48466">
    <property type="entry name" value="OS10G0509000 PROTEIN-RELATED"/>
    <property type="match status" value="1"/>
</dbReference>
<dbReference type="GO" id="GO:0072344">
    <property type="term" value="P:rescue of stalled ribosome"/>
    <property type="evidence" value="ECO:0007669"/>
    <property type="project" value="UniProtKB-UniRule"/>
</dbReference>
<feature type="coiled-coil region" evidence="9">
    <location>
        <begin position="235"/>
        <end position="262"/>
    </location>
</feature>
<keyword evidence="1 8" id="KW-0540">Nuclease</keyword>
<dbReference type="PROSITE" id="PS00486">
    <property type="entry name" value="DNA_MISMATCH_REPAIR_2"/>
    <property type="match status" value="1"/>
</dbReference>
<dbReference type="Pfam" id="PF01713">
    <property type="entry name" value="Smr"/>
    <property type="match status" value="1"/>
</dbReference>
<keyword evidence="6 8" id="KW-0694">RNA-binding</keyword>
<dbReference type="NCBIfam" id="TIGR01069">
    <property type="entry name" value="mutS2"/>
    <property type="match status" value="1"/>
</dbReference>
<dbReference type="GO" id="GO:0043023">
    <property type="term" value="F:ribosomal large subunit binding"/>
    <property type="evidence" value="ECO:0007669"/>
    <property type="project" value="UniProtKB-UniRule"/>
</dbReference>
<accession>A0A0P8YH06</accession>
<keyword evidence="5 8" id="KW-0067">ATP-binding</keyword>
<reference evidence="11 12" key="1">
    <citation type="submission" date="2015-09" db="EMBL/GenBank/DDBJ databases">
        <title>Genome sequence of Oxobacter pfennigii DSM 3222.</title>
        <authorList>
            <person name="Poehlein A."/>
            <person name="Bengelsdorf F.R."/>
            <person name="Schiel-Bengelsdorf B."/>
            <person name="Duerre P."/>
            <person name="Daniel R."/>
        </authorList>
    </citation>
    <scope>NUCLEOTIDE SEQUENCE [LARGE SCALE GENOMIC DNA]</scope>
    <source>
        <strain evidence="11 12">DSM 3222</strain>
    </source>
</reference>
<comment type="subunit">
    <text evidence="8">Homodimer. Binds to stalled ribosomes, contacting rRNA.</text>
</comment>
<keyword evidence="4 8" id="KW-0378">Hydrolase</keyword>
<dbReference type="EC" id="3.1.-.-" evidence="8"/>
<dbReference type="GO" id="GO:0006298">
    <property type="term" value="P:mismatch repair"/>
    <property type="evidence" value="ECO:0007669"/>
    <property type="project" value="InterPro"/>
</dbReference>
<dbReference type="Pfam" id="PF20297">
    <property type="entry name" value="MSSS"/>
    <property type="match status" value="1"/>
</dbReference>
<evidence type="ECO:0000256" key="2">
    <source>
        <dbReference type="ARBA" id="ARBA00022730"/>
    </source>
</evidence>
<protein>
    <recommendedName>
        <fullName evidence="8">Endonuclease MutS2</fullName>
        <ecNumber evidence="8">3.1.-.-</ecNumber>
    </recommendedName>
    <alternativeName>
        <fullName evidence="8">Ribosome-associated protein quality control-upstream factor</fullName>
        <shortName evidence="8">RQC-upstream factor</shortName>
        <shortName evidence="8">RqcU</shortName>
        <ecNumber evidence="8">3.6.4.-</ecNumber>
    </alternativeName>
</protein>
<dbReference type="GO" id="GO:0140664">
    <property type="term" value="F:ATP-dependent DNA damage sensor activity"/>
    <property type="evidence" value="ECO:0007669"/>
    <property type="project" value="InterPro"/>
</dbReference>